<name>A0A8B0SSD6_KLEPN</name>
<organism evidence="1">
    <name type="scientific">Klebsiella pneumoniae</name>
    <dbReference type="NCBI Taxonomy" id="573"/>
    <lineage>
        <taxon>Bacteria</taxon>
        <taxon>Pseudomonadati</taxon>
        <taxon>Pseudomonadota</taxon>
        <taxon>Gammaproteobacteria</taxon>
        <taxon>Enterobacterales</taxon>
        <taxon>Enterobacteriaceae</taxon>
        <taxon>Klebsiella/Raoultella group</taxon>
        <taxon>Klebsiella</taxon>
        <taxon>Klebsiella pneumoniae complex</taxon>
    </lineage>
</organism>
<sequence>MILFFSTTDMVYDSGSASLSIPWTKREYESVIMDACIKR</sequence>
<geneLocation type="plasmid" evidence="1">
    <name>p17-15-vir-like</name>
</geneLocation>
<accession>A0A8B0SSD6</accession>
<protein>
    <submittedName>
        <fullName evidence="1">Uncharacterized protein</fullName>
    </submittedName>
</protein>
<dbReference type="AlphaFoldDB" id="A0A8B0SSD6"/>
<dbReference type="EMBL" id="MN956836">
    <property type="protein sequence ID" value="QTX13911.1"/>
    <property type="molecule type" value="Genomic_DNA"/>
</dbReference>
<keyword evidence="1" id="KW-0614">Plasmid</keyword>
<reference evidence="1" key="1">
    <citation type="submission" date="2020-01" db="EMBL/GenBank/DDBJ databases">
        <authorList>
            <person name="Qin S."/>
        </authorList>
    </citation>
    <scope>NUCLEOTIDE SEQUENCE</scope>
    <source>
        <strain evidence="1">CVir17-16-YZ6g</strain>
        <plasmid evidence="1">p17-15-vir-like</plasmid>
    </source>
</reference>
<evidence type="ECO:0000313" key="1">
    <source>
        <dbReference type="EMBL" id="QTX13911.1"/>
    </source>
</evidence>
<proteinExistence type="predicted"/>